<dbReference type="InterPro" id="IPR018060">
    <property type="entry name" value="HTH_AraC"/>
</dbReference>
<evidence type="ECO:0000256" key="3">
    <source>
        <dbReference type="ARBA" id="ARBA00023163"/>
    </source>
</evidence>
<evidence type="ECO:0000256" key="2">
    <source>
        <dbReference type="ARBA" id="ARBA00023125"/>
    </source>
</evidence>
<dbReference type="SMART" id="SM00342">
    <property type="entry name" value="HTH_ARAC"/>
    <property type="match status" value="1"/>
</dbReference>
<comment type="caution">
    <text evidence="5">The sequence shown here is derived from an EMBL/GenBank/DDBJ whole genome shotgun (WGS) entry which is preliminary data.</text>
</comment>
<dbReference type="Pfam" id="PF12833">
    <property type="entry name" value="HTH_18"/>
    <property type="match status" value="1"/>
</dbReference>
<dbReference type="RefSeq" id="WP_123205717.1">
    <property type="nucleotide sequence ID" value="NZ_RBEE01000014.1"/>
</dbReference>
<dbReference type="GO" id="GO:0003700">
    <property type="term" value="F:DNA-binding transcription factor activity"/>
    <property type="evidence" value="ECO:0007669"/>
    <property type="project" value="InterPro"/>
</dbReference>
<dbReference type="Proteomes" id="UP000274046">
    <property type="component" value="Unassembled WGS sequence"/>
</dbReference>
<dbReference type="Gene3D" id="1.10.10.60">
    <property type="entry name" value="Homeodomain-like"/>
    <property type="match status" value="1"/>
</dbReference>
<evidence type="ECO:0000256" key="1">
    <source>
        <dbReference type="ARBA" id="ARBA00023015"/>
    </source>
</evidence>
<keyword evidence="6" id="KW-1185">Reference proteome</keyword>
<dbReference type="GO" id="GO:0043565">
    <property type="term" value="F:sequence-specific DNA binding"/>
    <property type="evidence" value="ECO:0007669"/>
    <property type="project" value="InterPro"/>
</dbReference>
<accession>A0A3N0BVD9</accession>
<reference evidence="5 6" key="1">
    <citation type="submission" date="2018-10" db="EMBL/GenBank/DDBJ databases">
        <title>Genome sequencing of Pedobacter jejuensis TNB23.</title>
        <authorList>
            <person name="Cho Y.-J."/>
            <person name="Cho A."/>
            <person name="Kim O.-S."/>
        </authorList>
    </citation>
    <scope>NUCLEOTIDE SEQUENCE [LARGE SCALE GENOMIC DNA]</scope>
    <source>
        <strain evidence="5 6">TNB23</strain>
    </source>
</reference>
<protein>
    <submittedName>
        <fullName evidence="5">Helix-turn-helix domain-containing protein</fullName>
    </submittedName>
</protein>
<proteinExistence type="predicted"/>
<evidence type="ECO:0000313" key="5">
    <source>
        <dbReference type="EMBL" id="RNL53395.1"/>
    </source>
</evidence>
<organism evidence="5 6">
    <name type="scientific">Pedobacter jejuensis</name>
    <dbReference type="NCBI Taxonomy" id="1268550"/>
    <lineage>
        <taxon>Bacteria</taxon>
        <taxon>Pseudomonadati</taxon>
        <taxon>Bacteroidota</taxon>
        <taxon>Sphingobacteriia</taxon>
        <taxon>Sphingobacteriales</taxon>
        <taxon>Sphingobacteriaceae</taxon>
        <taxon>Pedobacter</taxon>
    </lineage>
</organism>
<name>A0A3N0BVD9_9SPHI</name>
<keyword evidence="2" id="KW-0238">DNA-binding</keyword>
<dbReference type="InterPro" id="IPR009057">
    <property type="entry name" value="Homeodomain-like_sf"/>
</dbReference>
<dbReference type="PANTHER" id="PTHR43280:SF32">
    <property type="entry name" value="TRANSCRIPTIONAL REGULATORY PROTEIN"/>
    <property type="match status" value="1"/>
</dbReference>
<evidence type="ECO:0000313" key="6">
    <source>
        <dbReference type="Proteomes" id="UP000274046"/>
    </source>
</evidence>
<gene>
    <name evidence="5" type="ORF">D7004_09945</name>
</gene>
<keyword evidence="3" id="KW-0804">Transcription</keyword>
<dbReference type="AlphaFoldDB" id="A0A3N0BVD9"/>
<feature type="domain" description="HTH araC/xylS-type" evidence="4">
    <location>
        <begin position="159"/>
        <end position="257"/>
    </location>
</feature>
<evidence type="ECO:0000259" key="4">
    <source>
        <dbReference type="PROSITE" id="PS01124"/>
    </source>
</evidence>
<dbReference type="PANTHER" id="PTHR43280">
    <property type="entry name" value="ARAC-FAMILY TRANSCRIPTIONAL REGULATOR"/>
    <property type="match status" value="1"/>
</dbReference>
<sequence>MIQLENIKGSYKRDKALNANYPIRVLIIKEATGLLCMNSGDYVLCPGRVFFIPEEGIIRLEGELTSAYWLSFSSLLYSEFLLQHRDSQSRNLFMALSFKDLSSPQALKAYSLLEQLKREILAERDVSYLAQYLSLLLGFSAVLNAELMDLSIDELQQVLRFRAILEQYFKSERTTEFYASGMGMSSRKLNAFLKKAFAKNLPELLFARLIREAEELLIHTDYSISMIAEILGFEQTNSFVSNFKRSKGISALEFRRLN</sequence>
<dbReference type="EMBL" id="RBEE01000014">
    <property type="protein sequence ID" value="RNL53395.1"/>
    <property type="molecule type" value="Genomic_DNA"/>
</dbReference>
<dbReference type="PROSITE" id="PS01124">
    <property type="entry name" value="HTH_ARAC_FAMILY_2"/>
    <property type="match status" value="1"/>
</dbReference>
<dbReference type="SUPFAM" id="SSF46689">
    <property type="entry name" value="Homeodomain-like"/>
    <property type="match status" value="1"/>
</dbReference>
<keyword evidence="1" id="KW-0805">Transcription regulation</keyword>
<dbReference type="OrthoDB" id="751487at2"/>